<accession>A0A834T6T7</accession>
<evidence type="ECO:0000313" key="1">
    <source>
        <dbReference type="EMBL" id="KAF7816208.1"/>
    </source>
</evidence>
<dbReference type="EMBL" id="JAAIUW010000009">
    <property type="protein sequence ID" value="KAF7816208.1"/>
    <property type="molecule type" value="Genomic_DNA"/>
</dbReference>
<comment type="caution">
    <text evidence="1">The sequence shown here is derived from an EMBL/GenBank/DDBJ whole genome shotgun (WGS) entry which is preliminary data.</text>
</comment>
<proteinExistence type="predicted"/>
<reference evidence="1" key="1">
    <citation type="submission" date="2020-09" db="EMBL/GenBank/DDBJ databases">
        <title>Genome-Enabled Discovery of Anthraquinone Biosynthesis in Senna tora.</title>
        <authorList>
            <person name="Kang S.-H."/>
            <person name="Pandey R.P."/>
            <person name="Lee C.-M."/>
            <person name="Sim J.-S."/>
            <person name="Jeong J.-T."/>
            <person name="Choi B.-S."/>
            <person name="Jung M."/>
            <person name="Ginzburg D."/>
            <person name="Zhao K."/>
            <person name="Won S.Y."/>
            <person name="Oh T.-J."/>
            <person name="Yu Y."/>
            <person name="Kim N.-H."/>
            <person name="Lee O.R."/>
            <person name="Lee T.-H."/>
            <person name="Bashyal P."/>
            <person name="Kim T.-S."/>
            <person name="Lee W.-H."/>
            <person name="Kawkins C."/>
            <person name="Kim C.-K."/>
            <person name="Kim J.S."/>
            <person name="Ahn B.O."/>
            <person name="Rhee S.Y."/>
            <person name="Sohng J.K."/>
        </authorList>
    </citation>
    <scope>NUCLEOTIDE SEQUENCE</scope>
    <source>
        <tissue evidence="1">Leaf</tissue>
    </source>
</reference>
<sequence length="35" mass="3905">MVLTFEETQIVAVIVVCVEQNRNLQGAFSAPRIVE</sequence>
<name>A0A834T6T7_9FABA</name>
<protein>
    <submittedName>
        <fullName evidence="1">Uncharacterized protein</fullName>
    </submittedName>
</protein>
<organism evidence="1 2">
    <name type="scientific">Senna tora</name>
    <dbReference type="NCBI Taxonomy" id="362788"/>
    <lineage>
        <taxon>Eukaryota</taxon>
        <taxon>Viridiplantae</taxon>
        <taxon>Streptophyta</taxon>
        <taxon>Embryophyta</taxon>
        <taxon>Tracheophyta</taxon>
        <taxon>Spermatophyta</taxon>
        <taxon>Magnoliopsida</taxon>
        <taxon>eudicotyledons</taxon>
        <taxon>Gunneridae</taxon>
        <taxon>Pentapetalae</taxon>
        <taxon>rosids</taxon>
        <taxon>fabids</taxon>
        <taxon>Fabales</taxon>
        <taxon>Fabaceae</taxon>
        <taxon>Caesalpinioideae</taxon>
        <taxon>Cassia clade</taxon>
        <taxon>Senna</taxon>
    </lineage>
</organism>
<dbReference type="AlphaFoldDB" id="A0A834T6T7"/>
<dbReference type="Proteomes" id="UP000634136">
    <property type="component" value="Unassembled WGS sequence"/>
</dbReference>
<gene>
    <name evidence="1" type="ORF">G2W53_030177</name>
</gene>
<keyword evidence="2" id="KW-1185">Reference proteome</keyword>
<evidence type="ECO:0000313" key="2">
    <source>
        <dbReference type="Proteomes" id="UP000634136"/>
    </source>
</evidence>